<reference evidence="7 8" key="1">
    <citation type="submission" date="2016-10" db="EMBL/GenBank/DDBJ databases">
        <title>Rodentibacter gen. nov. and new species.</title>
        <authorList>
            <person name="Christensen H."/>
        </authorList>
    </citation>
    <scope>NUCLEOTIDE SEQUENCE [LARGE SCALE GENOMIC DNA]</scope>
    <source>
        <strain evidence="7 8">1998236014</strain>
    </source>
</reference>
<gene>
    <name evidence="7" type="ORF">BKG89_01500</name>
</gene>
<feature type="transmembrane region" description="Helical" evidence="6">
    <location>
        <begin position="72"/>
        <end position="90"/>
    </location>
</feature>
<accession>A0ABX3KYU3</accession>
<evidence type="ECO:0000256" key="4">
    <source>
        <dbReference type="ARBA" id="ARBA00022989"/>
    </source>
</evidence>
<sequence>MSLESNGYVFKSHELPTMPGSPASPDHSFRRRLAYFFIGLLFSINAGLQNGLMLAMLPQAQGQFSLTLEQSGWIQVSYYMTYACMSILFFKIRQHFGLNRFIRTVLLLLLSSNLLQLIFNNYTIELLARGILGIASSGAMTLSIFYIMQSLSGKAKLTGVVLGIGIVQLGPPLARILAPFLFNDGNMSNIFLFQFALTILSIGLIIKLPLPPSIKTNVLSKLDMISFTLFATGIALLCGFLVQGRIVWWTAKWLGIMLAVSIILIGSALCIEANRRQPMLDWHWISTKQIIAFGLMGAAVRLLTSEQSVGAAGLMTALGMNNEQMVTFYVVVLLSSLFGLIASILTLNMQDIRRPVAIALLGIAIGSFLDTQVGLQTRPHQLYFSQAIIAFSTLYFFGPTALEGMVRALSKSTNHMMSYSAVFGLSQSLGGLAGAAIFSAFLTYRTKAHLANISHHLTLTDPNVSAQLQQLAQQFSPFNSDGIIQQIQANSILTTQATTEATVLAYNDLFMLIGTIATITFLYCLAAWYWRKQQGIIILQNELAVLMSRSAK</sequence>
<comment type="subcellular location">
    <subcellularLocation>
        <location evidence="1">Endomembrane system</location>
        <topology evidence="1">Multi-pass membrane protein</topology>
    </subcellularLocation>
</comment>
<dbReference type="EMBL" id="MLAA01000005">
    <property type="protein sequence ID" value="OOF70946.1"/>
    <property type="molecule type" value="Genomic_DNA"/>
</dbReference>
<feature type="transmembrane region" description="Helical" evidence="6">
    <location>
        <begin position="222"/>
        <end position="242"/>
    </location>
</feature>
<feature type="transmembrane region" description="Helical" evidence="6">
    <location>
        <begin position="159"/>
        <end position="178"/>
    </location>
</feature>
<keyword evidence="5 6" id="KW-0472">Membrane</keyword>
<keyword evidence="8" id="KW-1185">Reference proteome</keyword>
<evidence type="ECO:0000256" key="6">
    <source>
        <dbReference type="SAM" id="Phobius"/>
    </source>
</evidence>
<feature type="transmembrane region" description="Helical" evidence="6">
    <location>
        <begin position="254"/>
        <end position="273"/>
    </location>
</feature>
<feature type="transmembrane region" description="Helical" evidence="6">
    <location>
        <begin position="190"/>
        <end position="210"/>
    </location>
</feature>
<proteinExistence type="predicted"/>
<feature type="transmembrane region" description="Helical" evidence="6">
    <location>
        <begin position="419"/>
        <end position="442"/>
    </location>
</feature>
<evidence type="ECO:0000256" key="1">
    <source>
        <dbReference type="ARBA" id="ARBA00004127"/>
    </source>
</evidence>
<feature type="transmembrane region" description="Helical" evidence="6">
    <location>
        <begin position="357"/>
        <end position="375"/>
    </location>
</feature>
<evidence type="ECO:0000256" key="5">
    <source>
        <dbReference type="ARBA" id="ARBA00023136"/>
    </source>
</evidence>
<evidence type="ECO:0000313" key="7">
    <source>
        <dbReference type="EMBL" id="OOF70946.1"/>
    </source>
</evidence>
<feature type="transmembrane region" description="Helical" evidence="6">
    <location>
        <begin position="285"/>
        <end position="304"/>
    </location>
</feature>
<feature type="transmembrane region" description="Helical" evidence="6">
    <location>
        <begin position="33"/>
        <end position="52"/>
    </location>
</feature>
<dbReference type="PANTHER" id="PTHR23501">
    <property type="entry name" value="MAJOR FACILITATOR SUPERFAMILY"/>
    <property type="match status" value="1"/>
</dbReference>
<organism evidence="7 8">
    <name type="scientific">Rodentibacter caecimuris</name>
    <dbReference type="NCBI Taxonomy" id="1796644"/>
    <lineage>
        <taxon>Bacteria</taxon>
        <taxon>Pseudomonadati</taxon>
        <taxon>Pseudomonadota</taxon>
        <taxon>Gammaproteobacteria</taxon>
        <taxon>Pasteurellales</taxon>
        <taxon>Pasteurellaceae</taxon>
        <taxon>Rodentibacter</taxon>
    </lineage>
</organism>
<keyword evidence="4 6" id="KW-1133">Transmembrane helix</keyword>
<comment type="caution">
    <text evidence="7">The sequence shown here is derived from an EMBL/GenBank/DDBJ whole genome shotgun (WGS) entry which is preliminary data.</text>
</comment>
<dbReference type="InterPro" id="IPR036259">
    <property type="entry name" value="MFS_trans_sf"/>
</dbReference>
<evidence type="ECO:0000256" key="3">
    <source>
        <dbReference type="ARBA" id="ARBA00022692"/>
    </source>
</evidence>
<name>A0ABX3KYU3_9PAST</name>
<keyword evidence="2" id="KW-0813">Transport</keyword>
<feature type="transmembrane region" description="Helical" evidence="6">
    <location>
        <begin position="509"/>
        <end position="530"/>
    </location>
</feature>
<dbReference type="SUPFAM" id="SSF103473">
    <property type="entry name" value="MFS general substrate transporter"/>
    <property type="match status" value="1"/>
</dbReference>
<feature type="transmembrane region" description="Helical" evidence="6">
    <location>
        <begin position="324"/>
        <end position="345"/>
    </location>
</feature>
<dbReference type="InterPro" id="IPR011701">
    <property type="entry name" value="MFS"/>
</dbReference>
<evidence type="ECO:0000256" key="2">
    <source>
        <dbReference type="ARBA" id="ARBA00022448"/>
    </source>
</evidence>
<evidence type="ECO:0000313" key="8">
    <source>
        <dbReference type="Proteomes" id="UP000188820"/>
    </source>
</evidence>
<dbReference type="PANTHER" id="PTHR23501:SF191">
    <property type="entry name" value="VACUOLAR BASIC AMINO ACID TRANSPORTER 4"/>
    <property type="match status" value="1"/>
</dbReference>
<feature type="transmembrane region" description="Helical" evidence="6">
    <location>
        <begin position="102"/>
        <end position="120"/>
    </location>
</feature>
<dbReference type="Pfam" id="PF07690">
    <property type="entry name" value="MFS_1"/>
    <property type="match status" value="1"/>
</dbReference>
<feature type="transmembrane region" description="Helical" evidence="6">
    <location>
        <begin position="126"/>
        <end position="147"/>
    </location>
</feature>
<dbReference type="Proteomes" id="UP000188820">
    <property type="component" value="Unassembled WGS sequence"/>
</dbReference>
<dbReference type="Gene3D" id="1.20.1250.20">
    <property type="entry name" value="MFS general substrate transporter like domains"/>
    <property type="match status" value="1"/>
</dbReference>
<keyword evidence="3 6" id="KW-0812">Transmembrane</keyword>
<protein>
    <submittedName>
        <fullName evidence="7">MFS transporter</fullName>
    </submittedName>
</protein>